<dbReference type="GO" id="GO:0001522">
    <property type="term" value="P:pseudouridine synthesis"/>
    <property type="evidence" value="ECO:0007669"/>
    <property type="project" value="InterPro"/>
</dbReference>
<dbReference type="InterPro" id="IPR006145">
    <property type="entry name" value="PsdUridine_synth_RsuA/RluA"/>
</dbReference>
<dbReference type="InterPro" id="IPR002885">
    <property type="entry name" value="PPR_rpt"/>
</dbReference>
<dbReference type="Gene3D" id="3.30.2350.10">
    <property type="entry name" value="Pseudouridine synthase"/>
    <property type="match status" value="1"/>
</dbReference>
<dbReference type="PROSITE" id="PS51375">
    <property type="entry name" value="PPR"/>
    <property type="match status" value="3"/>
</dbReference>
<dbReference type="Gene3D" id="1.25.40.10">
    <property type="entry name" value="Tetratricopeptide repeat domain"/>
    <property type="match status" value="1"/>
</dbReference>
<feature type="compositionally biased region" description="Low complexity" evidence="3">
    <location>
        <begin position="358"/>
        <end position="368"/>
    </location>
</feature>
<evidence type="ECO:0000256" key="2">
    <source>
        <dbReference type="PROSITE-ProRule" id="PRU00708"/>
    </source>
</evidence>
<dbReference type="SUPFAM" id="SSF55120">
    <property type="entry name" value="Pseudouridine synthase"/>
    <property type="match status" value="1"/>
</dbReference>
<dbReference type="Pfam" id="PF01535">
    <property type="entry name" value="PPR"/>
    <property type="match status" value="1"/>
</dbReference>
<dbReference type="Pfam" id="PF00849">
    <property type="entry name" value="PseudoU_synth_2"/>
    <property type="match status" value="1"/>
</dbReference>
<feature type="repeat" description="PPR" evidence="2">
    <location>
        <begin position="469"/>
        <end position="503"/>
    </location>
</feature>
<accession>A0A813I2A8</accession>
<comment type="caution">
    <text evidence="5">The sequence shown here is derived from an EMBL/GenBank/DDBJ whole genome shotgun (WGS) entry which is preliminary data.</text>
</comment>
<evidence type="ECO:0000313" key="5">
    <source>
        <dbReference type="EMBL" id="CAE8645023.1"/>
    </source>
</evidence>
<dbReference type="GO" id="GO:0003723">
    <property type="term" value="F:RNA binding"/>
    <property type="evidence" value="ECO:0007669"/>
    <property type="project" value="InterPro"/>
</dbReference>
<sequence>MESLDSAGQWLAALSLLQEMLAARLDFIPQARFMAISACSRAGCWQAALWATGFAEIPEVTASDLDSFGILLMECEQRDLHSLELSMSRRLSAAARQGDLLLGLAAVLDFSADVRSVSYLRELALLRYVLETAQPGSPATVADAFDAFGLGPGPSSPEAQRNLLWELGFKTGCCFARRVTTLELDPILVAIARTLVAFAGLCGAIDVWTGHSALLLPPQTPTRRALADSSAIFMDRWGYDKDFALIQEHELLSGGVLVADNVLTTAAASFLWNVAGPTAPFASQVVAVSEVADSSQEVSKCQHEPKQWVAERRVIVEGGSGADVAKSEKPAFTQHSKATLARAGLGPMPDGSDSWHRASAAATDATASGLPSHASQVQSPELELLLGLAPTPSSAEADFNRAREVEAKPEIRHGGAERAGKEPASRGFMCQSGIEVNVFHCSSAISAYEKGGDWLGMLTGMDASDEGGSAAISNAAISACEKGGQWQLALGLLKQMPASKIAPDVVCFSAAISACEKGGQWRLALDLLTVMPQMKCNPNVVSYSSAISACEKGGQWQLAMELLAEMPEMRNLAVFRHVRKVASGSVAGALQLVASRDAAFEFLGKMLDLWQLSQQLAREQSMSRPVDLQIVSRLDHPTSGVVPVATGVDGSPAANWLQAQFAGRLVEKEYLCLCEGPPLGAVGSKGDISTPLLTVELDNGRVCRTETSPLGREAFTSYEVLARYLQPEPADPSQEPATSELMLLLVRPKTGRTHQIRVLVLFEVIFQTLF</sequence>
<dbReference type="Proteomes" id="UP000626109">
    <property type="component" value="Unassembled WGS sequence"/>
</dbReference>
<evidence type="ECO:0000256" key="3">
    <source>
        <dbReference type="SAM" id="MobiDB-lite"/>
    </source>
</evidence>
<dbReference type="InterPro" id="IPR029063">
    <property type="entry name" value="SAM-dependent_MTases_sf"/>
</dbReference>
<dbReference type="GO" id="GO:0009982">
    <property type="term" value="F:pseudouridine synthase activity"/>
    <property type="evidence" value="ECO:0007669"/>
    <property type="project" value="InterPro"/>
</dbReference>
<evidence type="ECO:0000313" key="6">
    <source>
        <dbReference type="Proteomes" id="UP000626109"/>
    </source>
</evidence>
<organism evidence="5 6">
    <name type="scientific">Polarella glacialis</name>
    <name type="common">Dinoflagellate</name>
    <dbReference type="NCBI Taxonomy" id="89957"/>
    <lineage>
        <taxon>Eukaryota</taxon>
        <taxon>Sar</taxon>
        <taxon>Alveolata</taxon>
        <taxon>Dinophyceae</taxon>
        <taxon>Suessiales</taxon>
        <taxon>Suessiaceae</taxon>
        <taxon>Polarella</taxon>
    </lineage>
</organism>
<evidence type="ECO:0000259" key="4">
    <source>
        <dbReference type="Pfam" id="PF00849"/>
    </source>
</evidence>
<dbReference type="AlphaFoldDB" id="A0A813I2A8"/>
<dbReference type="PANTHER" id="PTHR47447">
    <property type="entry name" value="OS03G0856100 PROTEIN"/>
    <property type="match status" value="1"/>
</dbReference>
<keyword evidence="1" id="KW-0677">Repeat</keyword>
<feature type="region of interest" description="Disordered" evidence="3">
    <location>
        <begin position="344"/>
        <end position="374"/>
    </location>
</feature>
<dbReference type="PANTHER" id="PTHR47447:SF17">
    <property type="entry name" value="OS12G0638900 PROTEIN"/>
    <property type="match status" value="1"/>
</dbReference>
<feature type="repeat" description="PPR" evidence="2">
    <location>
        <begin position="539"/>
        <end position="573"/>
    </location>
</feature>
<proteinExistence type="predicted"/>
<gene>
    <name evidence="5" type="ORF">PGLA2088_LOCUS3554</name>
</gene>
<dbReference type="InterPro" id="IPR011990">
    <property type="entry name" value="TPR-like_helical_dom_sf"/>
</dbReference>
<dbReference type="Pfam" id="PF13041">
    <property type="entry name" value="PPR_2"/>
    <property type="match status" value="1"/>
</dbReference>
<evidence type="ECO:0000256" key="1">
    <source>
        <dbReference type="ARBA" id="ARBA00022737"/>
    </source>
</evidence>
<dbReference type="EMBL" id="CAJNNW010003090">
    <property type="protein sequence ID" value="CAE8645023.1"/>
    <property type="molecule type" value="Genomic_DNA"/>
</dbReference>
<dbReference type="Gene3D" id="3.40.50.150">
    <property type="entry name" value="Vaccinia Virus protein VP39"/>
    <property type="match status" value="1"/>
</dbReference>
<dbReference type="CDD" id="cd02869">
    <property type="entry name" value="PseudoU_synth_RluA_like"/>
    <property type="match status" value="1"/>
</dbReference>
<feature type="domain" description="Pseudouridine synthase RsuA/RluA-like" evidence="4">
    <location>
        <begin position="623"/>
        <end position="759"/>
    </location>
</feature>
<name>A0A813I2A8_POLGL</name>
<reference evidence="5" key="1">
    <citation type="submission" date="2021-02" db="EMBL/GenBank/DDBJ databases">
        <authorList>
            <person name="Dougan E. K."/>
            <person name="Rhodes N."/>
            <person name="Thang M."/>
            <person name="Chan C."/>
        </authorList>
    </citation>
    <scope>NUCLEOTIDE SEQUENCE</scope>
</reference>
<feature type="repeat" description="PPR" evidence="2">
    <location>
        <begin position="504"/>
        <end position="538"/>
    </location>
</feature>
<dbReference type="InterPro" id="IPR020103">
    <property type="entry name" value="PsdUridine_synth_cat_dom_sf"/>
</dbReference>
<protein>
    <recommendedName>
        <fullName evidence="4">Pseudouridine synthase RsuA/RluA-like domain-containing protein</fullName>
    </recommendedName>
</protein>